<dbReference type="KEGG" id="ache:ACHE_10960A"/>
<keyword evidence="2" id="KW-1185">Reference proteome</keyword>
<organism evidence="1 2">
    <name type="scientific">Aspergillus chevalieri</name>
    <name type="common">Eurotium chevalieri</name>
    <dbReference type="NCBI Taxonomy" id="182096"/>
    <lineage>
        <taxon>Eukaryota</taxon>
        <taxon>Fungi</taxon>
        <taxon>Dikarya</taxon>
        <taxon>Ascomycota</taxon>
        <taxon>Pezizomycotina</taxon>
        <taxon>Eurotiomycetes</taxon>
        <taxon>Eurotiomycetidae</taxon>
        <taxon>Eurotiales</taxon>
        <taxon>Aspergillaceae</taxon>
        <taxon>Aspergillus</taxon>
        <taxon>Aspergillus subgen. Aspergillus</taxon>
    </lineage>
</organism>
<evidence type="ECO:0000313" key="2">
    <source>
        <dbReference type="Proteomes" id="UP000637239"/>
    </source>
</evidence>
<evidence type="ECO:0000313" key="1">
    <source>
        <dbReference type="EMBL" id="BCR83558.1"/>
    </source>
</evidence>
<gene>
    <name evidence="1" type="ORF">ACHE_10960A</name>
</gene>
<protein>
    <recommendedName>
        <fullName evidence="3">F-box domain protein</fullName>
    </recommendedName>
</protein>
<reference evidence="1" key="1">
    <citation type="submission" date="2021-01" db="EMBL/GenBank/DDBJ databases">
        <authorList>
            <consortium name="Aspergillus chevalieri M1 genome sequencing consortium"/>
            <person name="Kazuki M."/>
            <person name="Futagami T."/>
        </authorList>
    </citation>
    <scope>NUCLEOTIDE SEQUENCE</scope>
    <source>
        <strain evidence="1">M1</strain>
    </source>
</reference>
<dbReference type="AlphaFoldDB" id="A0A7R7VGT9"/>
<proteinExistence type="predicted"/>
<dbReference type="Proteomes" id="UP000637239">
    <property type="component" value="Chromosome 1"/>
</dbReference>
<name>A0A7R7VGT9_ASPCH</name>
<evidence type="ECO:0008006" key="3">
    <source>
        <dbReference type="Google" id="ProtNLM"/>
    </source>
</evidence>
<dbReference type="RefSeq" id="XP_043132080.1">
    <property type="nucleotide sequence ID" value="XM_043285075.1"/>
</dbReference>
<dbReference type="GeneID" id="66977917"/>
<dbReference type="EMBL" id="AP024416">
    <property type="protein sequence ID" value="BCR83558.1"/>
    <property type="molecule type" value="Genomic_DNA"/>
</dbReference>
<accession>A0A7R7VGT9</accession>
<reference evidence="1" key="2">
    <citation type="submission" date="2021-02" db="EMBL/GenBank/DDBJ databases">
        <title>Aspergillus chevalieri M1 genome sequence.</title>
        <authorList>
            <person name="Kadooka C."/>
            <person name="Mori K."/>
            <person name="Futagami T."/>
        </authorList>
    </citation>
    <scope>NUCLEOTIDE SEQUENCE</scope>
    <source>
        <strain evidence="1">M1</strain>
    </source>
</reference>
<sequence>MGAHGESIIWCGQATQLRWLKITYSSGLDLGAVLAGIGANLEAIHILDCEFNAEKPPPQTMYPALKQLSIVDSVSGLLPFRLTTLPSLADLSVRVHPRDFECLEDWPLILEFLSHVPVTLRLSSPWRLKVRQDLPGRLWQVASLPNARIQGRDWREPVICHEGESIADGQVSISN</sequence>